<proteinExistence type="predicted"/>
<evidence type="ECO:0000256" key="1">
    <source>
        <dbReference type="SAM" id="MobiDB-lite"/>
    </source>
</evidence>
<keyword evidence="3" id="KW-1185">Reference proteome</keyword>
<dbReference type="OrthoDB" id="5402392at2759"/>
<feature type="region of interest" description="Disordered" evidence="1">
    <location>
        <begin position="44"/>
        <end position="73"/>
    </location>
</feature>
<feature type="compositionally biased region" description="Polar residues" evidence="1">
    <location>
        <begin position="44"/>
        <end position="67"/>
    </location>
</feature>
<reference evidence="2" key="1">
    <citation type="submission" date="2023-01" db="EMBL/GenBank/DDBJ databases">
        <authorList>
            <person name="Van Ghelder C."/>
            <person name="Rancurel C."/>
        </authorList>
    </citation>
    <scope>NUCLEOTIDE SEQUENCE</scope>
    <source>
        <strain evidence="2">CNCM I-4278</strain>
    </source>
</reference>
<dbReference type="Proteomes" id="UP001152607">
    <property type="component" value="Unassembled WGS sequence"/>
</dbReference>
<organism evidence="2 3">
    <name type="scientific">Periconia digitata</name>
    <dbReference type="NCBI Taxonomy" id="1303443"/>
    <lineage>
        <taxon>Eukaryota</taxon>
        <taxon>Fungi</taxon>
        <taxon>Dikarya</taxon>
        <taxon>Ascomycota</taxon>
        <taxon>Pezizomycotina</taxon>
        <taxon>Dothideomycetes</taxon>
        <taxon>Pleosporomycetidae</taxon>
        <taxon>Pleosporales</taxon>
        <taxon>Massarineae</taxon>
        <taxon>Periconiaceae</taxon>
        <taxon>Periconia</taxon>
    </lineage>
</organism>
<gene>
    <name evidence="2" type="ORF">PDIGIT_LOCUS4571</name>
</gene>
<name>A0A9W4UAR7_9PLEO</name>
<dbReference type="EMBL" id="CAOQHR010000003">
    <property type="protein sequence ID" value="CAI6331546.1"/>
    <property type="molecule type" value="Genomic_DNA"/>
</dbReference>
<protein>
    <submittedName>
        <fullName evidence="2">Uncharacterized protein</fullName>
    </submittedName>
</protein>
<evidence type="ECO:0000313" key="3">
    <source>
        <dbReference type="Proteomes" id="UP001152607"/>
    </source>
</evidence>
<dbReference type="AlphaFoldDB" id="A0A9W4UAR7"/>
<sequence>MPAPSPCPVLNIDRALSSYVHSREETLKIRKTLTKYLAASLRPVNSPSRDQHLSQECPQGVTASSKNPPGLAGLRSEFLHELRNQSAAQTRYRQLQTSLDELQNRHLVESPVEAEPKNDDDTTQSYIALLRQRRGYSELQIIQESLEKLLDVNPINGSQDPKTLVTRAIGEQPSLPAERLDQILATSGDSPFTLKVKKEVIDASSGMERTRSARANAKAASQESPKLEDQIRALGVAREEMIEWVQTELAKIEVESEIIEDASPIKRATHPFSPADLASSESRIQSTYEAYTVSRLAAIKSQVSLQEPIEKEEATGAPQTTIQQTDIDDEKKRLSNVFTKFLPHLPSLMHIDNGERALLQHLIYLQAQINAADDETAEQLSRLAGESHLLPSSAKGVESWGTITAEIEQSNENLVRTSIAESNQEISRISTIVDLCSLQSRVLSSM</sequence>
<comment type="caution">
    <text evidence="2">The sequence shown here is derived from an EMBL/GenBank/DDBJ whole genome shotgun (WGS) entry which is preliminary data.</text>
</comment>
<accession>A0A9W4UAR7</accession>
<evidence type="ECO:0000313" key="2">
    <source>
        <dbReference type="EMBL" id="CAI6331546.1"/>
    </source>
</evidence>